<dbReference type="PANTHER" id="PTHR11645:SF0">
    <property type="entry name" value="PYRROLINE-5-CARBOXYLATE REDUCTASE 3"/>
    <property type="match status" value="1"/>
</dbReference>
<feature type="binding site" evidence="5">
    <location>
        <begin position="10"/>
        <end position="16"/>
    </location>
    <ligand>
        <name>NADP(+)</name>
        <dbReference type="ChEBI" id="CHEBI:58349"/>
    </ligand>
</feature>
<keyword evidence="2 4" id="KW-0521">NADP</keyword>
<comment type="catalytic activity">
    <reaction evidence="4">
        <text>L-proline + NAD(+) = (S)-1-pyrroline-5-carboxylate + NADH + 2 H(+)</text>
        <dbReference type="Rhea" id="RHEA:14105"/>
        <dbReference type="ChEBI" id="CHEBI:15378"/>
        <dbReference type="ChEBI" id="CHEBI:17388"/>
        <dbReference type="ChEBI" id="CHEBI:57540"/>
        <dbReference type="ChEBI" id="CHEBI:57945"/>
        <dbReference type="ChEBI" id="CHEBI:60039"/>
        <dbReference type="EC" id="1.5.1.2"/>
    </reaction>
</comment>
<dbReference type="EMBL" id="WUMV01000008">
    <property type="protein sequence ID" value="MXN66751.1"/>
    <property type="molecule type" value="Genomic_DNA"/>
</dbReference>
<evidence type="ECO:0000256" key="3">
    <source>
        <dbReference type="ARBA" id="ARBA00023002"/>
    </source>
</evidence>
<evidence type="ECO:0000313" key="8">
    <source>
        <dbReference type="EMBL" id="MXN66751.1"/>
    </source>
</evidence>
<dbReference type="Proteomes" id="UP000433101">
    <property type="component" value="Unassembled WGS sequence"/>
</dbReference>
<comment type="similarity">
    <text evidence="1 4">Belongs to the pyrroline-5-carboxylate reductase family.</text>
</comment>
<dbReference type="HAMAP" id="MF_01925">
    <property type="entry name" value="P5C_reductase"/>
    <property type="match status" value="1"/>
</dbReference>
<protein>
    <recommendedName>
        <fullName evidence="4">Pyrroline-5-carboxylate reductase</fullName>
        <shortName evidence="4">P5C reductase</shortName>
        <shortName evidence="4">P5CR</shortName>
        <ecNumber evidence="4">1.5.1.2</ecNumber>
    </recommendedName>
    <alternativeName>
        <fullName evidence="4">PCA reductase</fullName>
    </alternativeName>
</protein>
<feature type="domain" description="Pyrroline-5-carboxylate reductase dimerisation" evidence="7">
    <location>
        <begin position="159"/>
        <end position="263"/>
    </location>
</feature>
<dbReference type="Gene3D" id="1.10.3730.10">
    <property type="entry name" value="ProC C-terminal domain-like"/>
    <property type="match status" value="1"/>
</dbReference>
<dbReference type="Gene3D" id="3.40.50.720">
    <property type="entry name" value="NAD(P)-binding Rossmann-like Domain"/>
    <property type="match status" value="1"/>
</dbReference>
<evidence type="ECO:0000256" key="2">
    <source>
        <dbReference type="ARBA" id="ARBA00022857"/>
    </source>
</evidence>
<sequence length="264" mass="27942">MAIHHSFGIIGGSGQLGGAIARQLLLTGTLAPDHLWISNTSGKLDGFRKWPFVRSTTDNQELAQACETILLSVPPHVAKGLELKAEGRLVVSVVAGLTVERIGEMTGTTRIVRAMSSPAAEYGLAYSPWVAAPGVTEKDRETVGFLFKACGLTDEVSNEDQIDRFTALTGPVPGFVALFADCMAQYALRHGVDPKIADRAVRQLFHASGVTLSETEPTPAERVAEMIAYAGTTAAGLEVMRNSALSQAISDGLDAAYDKAKSLG</sequence>
<dbReference type="PIRSF" id="PIRSF000193">
    <property type="entry name" value="Pyrrol-5-carb_rd"/>
    <property type="match status" value="1"/>
</dbReference>
<feature type="domain" description="Pyrroline-5-carboxylate reductase catalytic N-terminal" evidence="6">
    <location>
        <begin position="7"/>
        <end position="96"/>
    </location>
</feature>
<comment type="function">
    <text evidence="4">Catalyzes the reduction of 1-pyrroline-5-carboxylate (PCA) to L-proline.</text>
</comment>
<comment type="subcellular location">
    <subcellularLocation>
        <location evidence="4">Cytoplasm</location>
    </subcellularLocation>
</comment>
<dbReference type="InterPro" id="IPR000304">
    <property type="entry name" value="Pyrroline-COOH_reductase"/>
</dbReference>
<evidence type="ECO:0000259" key="6">
    <source>
        <dbReference type="Pfam" id="PF03807"/>
    </source>
</evidence>
<accession>A0A7X3S9A8</accession>
<proteinExistence type="inferred from homology"/>
<keyword evidence="9" id="KW-1185">Reference proteome</keyword>
<evidence type="ECO:0000256" key="4">
    <source>
        <dbReference type="HAMAP-Rule" id="MF_01925"/>
    </source>
</evidence>
<comment type="pathway">
    <text evidence="4">Amino-acid biosynthesis; L-proline biosynthesis; L-proline from L-glutamate 5-semialdehyde: step 1/1.</text>
</comment>
<dbReference type="GO" id="GO:0055129">
    <property type="term" value="P:L-proline biosynthetic process"/>
    <property type="evidence" value="ECO:0007669"/>
    <property type="project" value="UniProtKB-UniRule"/>
</dbReference>
<keyword evidence="4" id="KW-0028">Amino-acid biosynthesis</keyword>
<dbReference type="Pfam" id="PF03807">
    <property type="entry name" value="F420_oxidored"/>
    <property type="match status" value="1"/>
</dbReference>
<dbReference type="InterPro" id="IPR029036">
    <property type="entry name" value="P5CR_dimer"/>
</dbReference>
<evidence type="ECO:0000259" key="7">
    <source>
        <dbReference type="Pfam" id="PF14748"/>
    </source>
</evidence>
<comment type="caution">
    <text evidence="8">The sequence shown here is derived from an EMBL/GenBank/DDBJ whole genome shotgun (WGS) entry which is preliminary data.</text>
</comment>
<dbReference type="InterPro" id="IPR008927">
    <property type="entry name" value="6-PGluconate_DH-like_C_sf"/>
</dbReference>
<comment type="catalytic activity">
    <reaction evidence="4">
        <text>L-proline + NADP(+) = (S)-1-pyrroline-5-carboxylate + NADPH + 2 H(+)</text>
        <dbReference type="Rhea" id="RHEA:14109"/>
        <dbReference type="ChEBI" id="CHEBI:15378"/>
        <dbReference type="ChEBI" id="CHEBI:17388"/>
        <dbReference type="ChEBI" id="CHEBI:57783"/>
        <dbReference type="ChEBI" id="CHEBI:58349"/>
        <dbReference type="ChEBI" id="CHEBI:60039"/>
        <dbReference type="EC" id="1.5.1.2"/>
    </reaction>
</comment>
<keyword evidence="4" id="KW-0641">Proline biosynthesis</keyword>
<dbReference type="UniPathway" id="UPA00098">
    <property type="reaction ID" value="UER00361"/>
</dbReference>
<feature type="binding site" evidence="5">
    <location>
        <position position="59"/>
    </location>
    <ligand>
        <name>NADPH</name>
        <dbReference type="ChEBI" id="CHEBI:57783"/>
    </ligand>
</feature>
<reference evidence="8 9" key="1">
    <citation type="submission" date="2019-12" db="EMBL/GenBank/DDBJ databases">
        <authorList>
            <person name="Li M."/>
        </authorList>
    </citation>
    <scope>NUCLEOTIDE SEQUENCE [LARGE SCALE GENOMIC DNA]</scope>
    <source>
        <strain evidence="8 9">GBMRC 2046</strain>
    </source>
</reference>
<keyword evidence="4" id="KW-0963">Cytoplasm</keyword>
<dbReference type="PANTHER" id="PTHR11645">
    <property type="entry name" value="PYRROLINE-5-CARBOXYLATE REDUCTASE"/>
    <property type="match status" value="1"/>
</dbReference>
<keyword evidence="3 4" id="KW-0560">Oxidoreductase</keyword>
<dbReference type="SUPFAM" id="SSF51735">
    <property type="entry name" value="NAD(P)-binding Rossmann-fold domains"/>
    <property type="match status" value="1"/>
</dbReference>
<evidence type="ECO:0000313" key="9">
    <source>
        <dbReference type="Proteomes" id="UP000433101"/>
    </source>
</evidence>
<name>A0A7X3S9A8_9HYPH</name>
<dbReference type="GO" id="GO:0005737">
    <property type="term" value="C:cytoplasm"/>
    <property type="evidence" value="ECO:0007669"/>
    <property type="project" value="UniProtKB-SubCell"/>
</dbReference>
<dbReference type="GO" id="GO:0004735">
    <property type="term" value="F:pyrroline-5-carboxylate reductase activity"/>
    <property type="evidence" value="ECO:0007669"/>
    <property type="project" value="UniProtKB-UniRule"/>
</dbReference>
<dbReference type="SUPFAM" id="SSF48179">
    <property type="entry name" value="6-phosphogluconate dehydrogenase C-terminal domain-like"/>
    <property type="match status" value="1"/>
</dbReference>
<dbReference type="InterPro" id="IPR036291">
    <property type="entry name" value="NAD(P)-bd_dom_sf"/>
</dbReference>
<organism evidence="8 9">
    <name type="scientific">Stappia sediminis</name>
    <dbReference type="NCBI Taxonomy" id="2692190"/>
    <lineage>
        <taxon>Bacteria</taxon>
        <taxon>Pseudomonadati</taxon>
        <taxon>Pseudomonadota</taxon>
        <taxon>Alphaproteobacteria</taxon>
        <taxon>Hyphomicrobiales</taxon>
        <taxon>Stappiaceae</taxon>
        <taxon>Stappia</taxon>
    </lineage>
</organism>
<dbReference type="InterPro" id="IPR028939">
    <property type="entry name" value="P5C_Rdtase_cat_N"/>
</dbReference>
<dbReference type="Pfam" id="PF14748">
    <property type="entry name" value="P5CR_dimer"/>
    <property type="match status" value="1"/>
</dbReference>
<dbReference type="EC" id="1.5.1.2" evidence="4"/>
<evidence type="ECO:0000256" key="1">
    <source>
        <dbReference type="ARBA" id="ARBA00005525"/>
    </source>
</evidence>
<gene>
    <name evidence="4" type="primary">proC</name>
    <name evidence="8" type="ORF">GR183_17700</name>
</gene>
<evidence type="ECO:0000256" key="5">
    <source>
        <dbReference type="PIRSR" id="PIRSR000193-1"/>
    </source>
</evidence>
<dbReference type="AlphaFoldDB" id="A0A7X3S9A8"/>